<gene>
    <name evidence="1" type="ordered locus">cgR_2696</name>
</gene>
<reference evidence="1" key="1">
    <citation type="journal article" date="2007" name="Microbiology">
        <title>Comparative analysis of the Corynebacterium glutamicum group and complete genome sequence of strain R.</title>
        <authorList>
            <person name="Yukawa H."/>
            <person name="Omumasaba C.A."/>
            <person name="Nonaka H."/>
            <person name="Kos P."/>
            <person name="Okai N."/>
            <person name="Suzuki N."/>
            <person name="Suda M."/>
            <person name="Tsuge Y."/>
            <person name="Watanabe J."/>
            <person name="Ikeda Y."/>
            <person name="Vertes A.A."/>
            <person name="Inui M."/>
        </authorList>
    </citation>
    <scope>NUCLEOTIDE SEQUENCE</scope>
    <source>
        <strain evidence="1">R</strain>
    </source>
</reference>
<dbReference type="Proteomes" id="UP000006698">
    <property type="component" value="Chromosome"/>
</dbReference>
<accession>A0AB72VE88</accession>
<protein>
    <submittedName>
        <fullName evidence="1">Uncharacterized protein</fullName>
    </submittedName>
</protein>
<name>A0AB72VE88_CORGB</name>
<proteinExistence type="predicted"/>
<dbReference type="AlphaFoldDB" id="A0AB72VE88"/>
<dbReference type="KEGG" id="cgt:cgR_2696"/>
<evidence type="ECO:0000313" key="1">
    <source>
        <dbReference type="EMBL" id="BAF55712.1"/>
    </source>
</evidence>
<sequence length="86" mass="8666">MIDAGESLVDFVGCCGSFGDSETIEVCGVLGYLSFSVCSIGEKVDTAGDLALGVFCPYLPNQAGLFGDIGGEVSVSGFSIGTERAG</sequence>
<organism evidence="1">
    <name type="scientific">Corynebacterium glutamicum (strain R)</name>
    <dbReference type="NCBI Taxonomy" id="340322"/>
    <lineage>
        <taxon>Bacteria</taxon>
        <taxon>Bacillati</taxon>
        <taxon>Actinomycetota</taxon>
        <taxon>Actinomycetes</taxon>
        <taxon>Mycobacteriales</taxon>
        <taxon>Corynebacteriaceae</taxon>
        <taxon>Corynebacterium</taxon>
    </lineage>
</organism>
<dbReference type="EMBL" id="AP009044">
    <property type="protein sequence ID" value="BAF55712.1"/>
    <property type="molecule type" value="Genomic_DNA"/>
</dbReference>